<evidence type="ECO:0000313" key="5">
    <source>
        <dbReference type="EMBL" id="MEX3528375.1"/>
    </source>
</evidence>
<name>A0ABV3UT35_9CORY</name>
<dbReference type="EMBL" id="JAYWMA010000004">
    <property type="protein sequence ID" value="MEX3528375.1"/>
    <property type="molecule type" value="Genomic_DNA"/>
</dbReference>
<dbReference type="PANTHER" id="PTHR30055">
    <property type="entry name" value="HTH-TYPE TRANSCRIPTIONAL REGULATOR RUTR"/>
    <property type="match status" value="1"/>
</dbReference>
<reference evidence="5 6" key="1">
    <citation type="journal article" date="2024" name="Fungal Genet. Biol.">
        <title>The porcine skin microbiome exhibits broad fungal antagonism.</title>
        <authorList>
            <person name="De La Cruz K.F."/>
            <person name="Townsend E.C."/>
            <person name="Alex Cheong J.Z."/>
            <person name="Salamzade R."/>
            <person name="Liu A."/>
            <person name="Sandstrom S."/>
            <person name="Davila E."/>
            <person name="Huang L."/>
            <person name="Xu K.H."/>
            <person name="Wu S.Y."/>
            <person name="Meudt J.J."/>
            <person name="Shanmuganayagam D."/>
            <person name="Gibson A.L.F."/>
            <person name="Kalan L.R."/>
        </authorList>
    </citation>
    <scope>NUCLEOTIDE SEQUENCE [LARGE SCALE GENOMIC DNA]</scope>
    <source>
        <strain evidence="5 6">LK2569</strain>
    </source>
</reference>
<feature type="DNA-binding region" description="H-T-H motif" evidence="2">
    <location>
        <begin position="57"/>
        <end position="76"/>
    </location>
</feature>
<evidence type="ECO:0000256" key="2">
    <source>
        <dbReference type="PROSITE-ProRule" id="PRU00335"/>
    </source>
</evidence>
<feature type="compositionally biased region" description="Basic residues" evidence="3">
    <location>
        <begin position="1"/>
        <end position="10"/>
    </location>
</feature>
<sequence>MKPTGRARRVPWKDSPMPRTAHRPTQRDRAAMCEAILDAAEKLLHRDVDGTGIPPLTLGDVAKEVGLARSSLYRYYAGVEDLIEAVATRGFPEWADGTRREVEEALEKSGPRAGVLTFVESNMRRAPDGKLRWRHQLLRVHLDEIAHRRVLERHQTATTVLAECVAVMPGVSEKCRASLLEALRSLVSAAVLVAADHPEDVSAHIRLYTAAAAAMIDEVLTAG</sequence>
<dbReference type="InterPro" id="IPR050109">
    <property type="entry name" value="HTH-type_TetR-like_transc_reg"/>
</dbReference>
<evidence type="ECO:0000256" key="3">
    <source>
        <dbReference type="SAM" id="MobiDB-lite"/>
    </source>
</evidence>
<evidence type="ECO:0000256" key="1">
    <source>
        <dbReference type="ARBA" id="ARBA00023125"/>
    </source>
</evidence>
<accession>A0ABV3UT35</accession>
<feature type="domain" description="HTH tetR-type" evidence="4">
    <location>
        <begin position="30"/>
        <end position="94"/>
    </location>
</feature>
<dbReference type="RefSeq" id="WP_368522247.1">
    <property type="nucleotide sequence ID" value="NZ_JAYWMA010000004.1"/>
</dbReference>
<evidence type="ECO:0000259" key="4">
    <source>
        <dbReference type="PROSITE" id="PS50977"/>
    </source>
</evidence>
<feature type="region of interest" description="Disordered" evidence="3">
    <location>
        <begin position="1"/>
        <end position="29"/>
    </location>
</feature>
<proteinExistence type="predicted"/>
<dbReference type="Pfam" id="PF00440">
    <property type="entry name" value="TetR_N"/>
    <property type="match status" value="1"/>
</dbReference>
<dbReference type="Proteomes" id="UP001558353">
    <property type="component" value="Unassembled WGS sequence"/>
</dbReference>
<keyword evidence="6" id="KW-1185">Reference proteome</keyword>
<evidence type="ECO:0000313" key="6">
    <source>
        <dbReference type="Proteomes" id="UP001558353"/>
    </source>
</evidence>
<dbReference type="Gene3D" id="1.10.357.10">
    <property type="entry name" value="Tetracycline Repressor, domain 2"/>
    <property type="match status" value="1"/>
</dbReference>
<dbReference type="SUPFAM" id="SSF46689">
    <property type="entry name" value="Homeodomain-like"/>
    <property type="match status" value="1"/>
</dbReference>
<dbReference type="InterPro" id="IPR009057">
    <property type="entry name" value="Homeodomain-like_sf"/>
</dbReference>
<dbReference type="PROSITE" id="PS50977">
    <property type="entry name" value="HTH_TETR_2"/>
    <property type="match status" value="1"/>
</dbReference>
<organism evidence="5 6">
    <name type="scientific">Corynebacterium xerosis</name>
    <dbReference type="NCBI Taxonomy" id="1725"/>
    <lineage>
        <taxon>Bacteria</taxon>
        <taxon>Bacillati</taxon>
        <taxon>Actinomycetota</taxon>
        <taxon>Actinomycetes</taxon>
        <taxon>Mycobacteriales</taxon>
        <taxon>Corynebacteriaceae</taxon>
        <taxon>Corynebacterium</taxon>
    </lineage>
</organism>
<protein>
    <submittedName>
        <fullName evidence="5">Helix-turn-helix domain-containing protein</fullName>
    </submittedName>
</protein>
<comment type="caution">
    <text evidence="5">The sequence shown here is derived from an EMBL/GenBank/DDBJ whole genome shotgun (WGS) entry which is preliminary data.</text>
</comment>
<dbReference type="PANTHER" id="PTHR30055:SF226">
    <property type="entry name" value="HTH-TYPE TRANSCRIPTIONAL REGULATOR PKSA"/>
    <property type="match status" value="1"/>
</dbReference>
<keyword evidence="1 2" id="KW-0238">DNA-binding</keyword>
<dbReference type="InterPro" id="IPR001647">
    <property type="entry name" value="HTH_TetR"/>
</dbReference>
<gene>
    <name evidence="5" type="ORF">VVR64_04745</name>
</gene>